<feature type="transmembrane region" description="Helical" evidence="1">
    <location>
        <begin position="158"/>
        <end position="176"/>
    </location>
</feature>
<evidence type="ECO:0000313" key="2">
    <source>
        <dbReference type="EMBL" id="RAI32935.1"/>
    </source>
</evidence>
<feature type="transmembrane region" description="Helical" evidence="1">
    <location>
        <begin position="73"/>
        <end position="90"/>
    </location>
</feature>
<keyword evidence="1" id="KW-1133">Transmembrane helix</keyword>
<comment type="caution">
    <text evidence="2">The sequence shown here is derived from an EMBL/GenBank/DDBJ whole genome shotgun (WGS) entry which is preliminary data.</text>
</comment>
<feature type="non-terminal residue" evidence="2">
    <location>
        <position position="1"/>
    </location>
</feature>
<feature type="transmembrane region" description="Helical" evidence="1">
    <location>
        <begin position="41"/>
        <end position="61"/>
    </location>
</feature>
<name>A0A327K5E2_9BRAD</name>
<evidence type="ECO:0000313" key="3">
    <source>
        <dbReference type="Proteomes" id="UP000248863"/>
    </source>
</evidence>
<keyword evidence="3" id="KW-1185">Reference proteome</keyword>
<accession>A0A327K5E2</accession>
<dbReference type="Proteomes" id="UP000248863">
    <property type="component" value="Unassembled WGS sequence"/>
</dbReference>
<dbReference type="EMBL" id="NPEU01000393">
    <property type="protein sequence ID" value="RAI32935.1"/>
    <property type="molecule type" value="Genomic_DNA"/>
</dbReference>
<sequence length="374" mass="38560">RDRDAAAALRWFALALAAGTAVAFLTGVAPARWAVAACDAIAINWAAPLVVAGLGLAVVAGRNAVLSSAPHRLAAVAAVAVVVAALFLGIEPRCLRGPFALMDPALRPWMAQVAEMQPILSTLRTTPAVGTTLIAFPLAAVLAIVPLAFDRTLRRDPGFVAVAVAAVAVTAVGMVAIKGLNYAYWLAIPLMATACARLVTGLRLASPATRVLPAVLLSPLALSALALVAVQVFGGTPPAEDRRLGRGCFDDASYARLAALPPGIVVAGIDHGPFILALTPHAVLGAPYHRLADGILASHRSFALPPDAARDEILAHRGDYVVTCGPVRPWGLDAAALETSLAGRLAAGDVPTWLRPIAAGPDEPLAIYAVERPR</sequence>
<protein>
    <recommendedName>
        <fullName evidence="4">Glycosyltransferase RgtA/B/C/D-like domain-containing protein</fullName>
    </recommendedName>
</protein>
<evidence type="ECO:0000256" key="1">
    <source>
        <dbReference type="SAM" id="Phobius"/>
    </source>
</evidence>
<gene>
    <name evidence="2" type="ORF">CH338_23375</name>
</gene>
<feature type="transmembrane region" description="Helical" evidence="1">
    <location>
        <begin position="182"/>
        <end position="199"/>
    </location>
</feature>
<feature type="transmembrane region" description="Helical" evidence="1">
    <location>
        <begin position="211"/>
        <end position="234"/>
    </location>
</feature>
<keyword evidence="1" id="KW-0472">Membrane</keyword>
<organism evidence="2 3">
    <name type="scientific">Rhodoplanes elegans</name>
    <dbReference type="NCBI Taxonomy" id="29408"/>
    <lineage>
        <taxon>Bacteria</taxon>
        <taxon>Pseudomonadati</taxon>
        <taxon>Pseudomonadota</taxon>
        <taxon>Alphaproteobacteria</taxon>
        <taxon>Hyphomicrobiales</taxon>
        <taxon>Nitrobacteraceae</taxon>
        <taxon>Rhodoplanes</taxon>
    </lineage>
</organism>
<reference evidence="2 3" key="1">
    <citation type="submission" date="2017-07" db="EMBL/GenBank/DDBJ databases">
        <title>Draft Genome Sequences of Select Purple Nonsulfur Bacteria.</title>
        <authorList>
            <person name="Lasarre B."/>
            <person name="Mckinlay J.B."/>
        </authorList>
    </citation>
    <scope>NUCLEOTIDE SEQUENCE [LARGE SCALE GENOMIC DNA]</scope>
    <source>
        <strain evidence="2 3">DSM 11907</strain>
    </source>
</reference>
<keyword evidence="1" id="KW-0812">Transmembrane</keyword>
<feature type="transmembrane region" description="Helical" evidence="1">
    <location>
        <begin position="12"/>
        <end position="35"/>
    </location>
</feature>
<feature type="transmembrane region" description="Helical" evidence="1">
    <location>
        <begin position="128"/>
        <end position="149"/>
    </location>
</feature>
<evidence type="ECO:0008006" key="4">
    <source>
        <dbReference type="Google" id="ProtNLM"/>
    </source>
</evidence>
<proteinExistence type="predicted"/>
<dbReference type="AlphaFoldDB" id="A0A327K5E2"/>